<evidence type="ECO:0000259" key="1">
    <source>
        <dbReference type="Pfam" id="PF02557"/>
    </source>
</evidence>
<accession>A0A927BQA7</accession>
<dbReference type="GO" id="GO:0004180">
    <property type="term" value="F:carboxypeptidase activity"/>
    <property type="evidence" value="ECO:0007669"/>
    <property type="project" value="UniProtKB-KW"/>
</dbReference>
<dbReference type="InterPro" id="IPR003709">
    <property type="entry name" value="VanY-like_core_dom"/>
</dbReference>
<dbReference type="Gene3D" id="3.30.200.180">
    <property type="match status" value="1"/>
</dbReference>
<protein>
    <submittedName>
        <fullName evidence="2">D-alanyl-D-alanine carboxypeptidase family protein</fullName>
    </submittedName>
</protein>
<dbReference type="InterPro" id="IPR009045">
    <property type="entry name" value="Zn_M74/Hedgehog-like"/>
</dbReference>
<sequence>MRVAPHTLRLGREALHRGPLILVNQAHPVRVAADGRTLDATCRRQLDALLDACGGANGRIRLVSGYRSREEQTRIYDTSAAEHGLAFTQQYVARPGESEHQTGLAVDVGEERPDVDFIRPDFPDTGVCGAFRRQAAAYGFVQRYQADKTPITQIACEPWHFRYVGAPHAAIMEARGLCLEEYTAFLAGYAAADPYVHLLEDGREAHLYHVPADERAGADGVTVVPVLGGETCEVSGNNVDGYVVTCLRERRRA</sequence>
<evidence type="ECO:0000313" key="2">
    <source>
        <dbReference type="EMBL" id="MBD2843594.1"/>
    </source>
</evidence>
<keyword evidence="2" id="KW-0121">Carboxypeptidase</keyword>
<reference evidence="2" key="1">
    <citation type="submission" date="2020-09" db="EMBL/GenBank/DDBJ databases">
        <title>A novel bacterium of genus Paenibacillus, isolated from South China Sea.</title>
        <authorList>
            <person name="Huang H."/>
            <person name="Mo K."/>
            <person name="Hu Y."/>
        </authorList>
    </citation>
    <scope>NUCLEOTIDE SEQUENCE</scope>
    <source>
        <strain evidence="2">IB182496</strain>
    </source>
</reference>
<dbReference type="PANTHER" id="PTHR34385">
    <property type="entry name" value="D-ALANYL-D-ALANINE CARBOXYPEPTIDASE"/>
    <property type="match status" value="1"/>
</dbReference>
<dbReference type="Proteomes" id="UP000621560">
    <property type="component" value="Unassembled WGS sequence"/>
</dbReference>
<dbReference type="SUPFAM" id="SSF55166">
    <property type="entry name" value="Hedgehog/DD-peptidase"/>
    <property type="match status" value="1"/>
</dbReference>
<dbReference type="Pfam" id="PF02557">
    <property type="entry name" value="VanY"/>
    <property type="match status" value="1"/>
</dbReference>
<dbReference type="EMBL" id="JACXIZ010000002">
    <property type="protein sequence ID" value="MBD2843594.1"/>
    <property type="molecule type" value="Genomic_DNA"/>
</dbReference>
<keyword evidence="2" id="KW-0378">Hydrolase</keyword>
<dbReference type="AlphaFoldDB" id="A0A927BQA7"/>
<feature type="domain" description="D-alanyl-D-alanine carboxypeptidase-like core" evidence="1">
    <location>
        <begin position="37"/>
        <end position="165"/>
    </location>
</feature>
<proteinExistence type="predicted"/>
<dbReference type="InterPro" id="IPR052179">
    <property type="entry name" value="DD-CPase-like"/>
</dbReference>
<evidence type="ECO:0000313" key="3">
    <source>
        <dbReference type="Proteomes" id="UP000621560"/>
    </source>
</evidence>
<organism evidence="2 3">
    <name type="scientific">Paenibacillus sabuli</name>
    <dbReference type="NCBI Taxonomy" id="2772509"/>
    <lineage>
        <taxon>Bacteria</taxon>
        <taxon>Bacillati</taxon>
        <taxon>Bacillota</taxon>
        <taxon>Bacilli</taxon>
        <taxon>Bacillales</taxon>
        <taxon>Paenibacillaceae</taxon>
        <taxon>Paenibacillus</taxon>
    </lineage>
</organism>
<dbReference type="GO" id="GO:0006508">
    <property type="term" value="P:proteolysis"/>
    <property type="evidence" value="ECO:0007669"/>
    <property type="project" value="InterPro"/>
</dbReference>
<gene>
    <name evidence="2" type="ORF">IDH44_00195</name>
</gene>
<comment type="caution">
    <text evidence="2">The sequence shown here is derived from an EMBL/GenBank/DDBJ whole genome shotgun (WGS) entry which is preliminary data.</text>
</comment>
<dbReference type="RefSeq" id="WP_190913552.1">
    <property type="nucleotide sequence ID" value="NZ_JACXIZ010000002.1"/>
</dbReference>
<dbReference type="PANTHER" id="PTHR34385:SF1">
    <property type="entry name" value="PEPTIDOGLYCAN L-ALANYL-D-GLUTAMATE ENDOPEPTIDASE CWLK"/>
    <property type="match status" value="1"/>
</dbReference>
<dbReference type="Gene3D" id="3.30.1380.10">
    <property type="match status" value="1"/>
</dbReference>
<name>A0A927BQA7_9BACL</name>
<keyword evidence="3" id="KW-1185">Reference proteome</keyword>
<keyword evidence="2" id="KW-0645">Protease</keyword>